<feature type="compositionally biased region" description="Low complexity" evidence="3">
    <location>
        <begin position="37"/>
        <end position="49"/>
    </location>
</feature>
<feature type="compositionally biased region" description="Basic and acidic residues" evidence="3">
    <location>
        <begin position="162"/>
        <end position="171"/>
    </location>
</feature>
<accession>A0A4U0Z1I2</accession>
<dbReference type="Proteomes" id="UP000306340">
    <property type="component" value="Unassembled WGS sequence"/>
</dbReference>
<dbReference type="InterPro" id="IPR000119">
    <property type="entry name" value="Hist_DNA-bd"/>
</dbReference>
<dbReference type="Pfam" id="PF00216">
    <property type="entry name" value="Bac_DNA_binding"/>
    <property type="match status" value="1"/>
</dbReference>
<dbReference type="InterPro" id="IPR010992">
    <property type="entry name" value="IHF-like_DNA-bd_dom_sf"/>
</dbReference>
<dbReference type="GO" id="GO:0003677">
    <property type="term" value="F:DNA binding"/>
    <property type="evidence" value="ECO:0007669"/>
    <property type="project" value="UniProtKB-KW"/>
</dbReference>
<dbReference type="EMBL" id="SWAU01000055">
    <property type="protein sequence ID" value="TKA97129.1"/>
    <property type="molecule type" value="Genomic_DNA"/>
</dbReference>
<dbReference type="AlphaFoldDB" id="A0A4U0Z1I2"/>
<sequence>MRGRRRLLPFAAAPRPLPAPASVIASCGNHRDRNGMTSKETSGTEKTSTPQPRRDPAAAPSGQPGSAPVGALLATVKKKDLLERVAQATGADRKQVRDIVEATLTALGEALSKGEELNLPPFGKLKVNRQHERAVGEMMTLKLRRGAGPAAAGKSSSKRKLAKEPLAEVED</sequence>
<keyword evidence="4" id="KW-0732">Signal</keyword>
<evidence type="ECO:0000256" key="1">
    <source>
        <dbReference type="ARBA" id="ARBA00010529"/>
    </source>
</evidence>
<evidence type="ECO:0000313" key="6">
    <source>
        <dbReference type="Proteomes" id="UP000306340"/>
    </source>
</evidence>
<feature type="signal peptide" evidence="4">
    <location>
        <begin position="1"/>
        <end position="21"/>
    </location>
</feature>
<dbReference type="PROSITE" id="PS51257">
    <property type="entry name" value="PROKAR_LIPOPROTEIN"/>
    <property type="match status" value="1"/>
</dbReference>
<dbReference type="Gene3D" id="4.10.520.10">
    <property type="entry name" value="IHF-like DNA-binding proteins"/>
    <property type="match status" value="1"/>
</dbReference>
<comment type="similarity">
    <text evidence="1">Belongs to the bacterial histone-like protein family.</text>
</comment>
<dbReference type="SUPFAM" id="SSF47729">
    <property type="entry name" value="IHF-like DNA-binding proteins"/>
    <property type="match status" value="1"/>
</dbReference>
<evidence type="ECO:0000256" key="4">
    <source>
        <dbReference type="SAM" id="SignalP"/>
    </source>
</evidence>
<evidence type="ECO:0000313" key="5">
    <source>
        <dbReference type="EMBL" id="TKA97129.1"/>
    </source>
</evidence>
<gene>
    <name evidence="5" type="ORF">FAZ78_07795</name>
</gene>
<comment type="caution">
    <text evidence="5">The sequence shown here is derived from an EMBL/GenBank/DDBJ whole genome shotgun (WGS) entry which is preliminary data.</text>
</comment>
<reference evidence="5 6" key="1">
    <citation type="submission" date="2019-04" db="EMBL/GenBank/DDBJ databases">
        <title>Crypto-aerobic microbial life in anoxic (sulfidic) marine sediments.</title>
        <authorList>
            <person name="Bhattacharya S."/>
            <person name="Roy C."/>
            <person name="Mondal N."/>
            <person name="Sarkar J."/>
            <person name="Mandal S."/>
            <person name="Rameez M.J."/>
            <person name="Ghosh W."/>
        </authorList>
    </citation>
    <scope>NUCLEOTIDE SEQUENCE [LARGE SCALE GENOMIC DNA]</scope>
    <source>
        <strain evidence="5 6">SBBC</strain>
    </source>
</reference>
<evidence type="ECO:0000256" key="3">
    <source>
        <dbReference type="SAM" id="MobiDB-lite"/>
    </source>
</evidence>
<evidence type="ECO:0000256" key="2">
    <source>
        <dbReference type="ARBA" id="ARBA00023125"/>
    </source>
</evidence>
<feature type="compositionally biased region" description="Low complexity" evidence="3">
    <location>
        <begin position="57"/>
        <end position="71"/>
    </location>
</feature>
<protein>
    <submittedName>
        <fullName evidence="5">HU family DNA-binding protein</fullName>
    </submittedName>
</protein>
<name>A0A4U0Z1I2_9RHOB</name>
<dbReference type="GO" id="GO:0030527">
    <property type="term" value="F:structural constituent of chromatin"/>
    <property type="evidence" value="ECO:0007669"/>
    <property type="project" value="InterPro"/>
</dbReference>
<proteinExistence type="inferred from homology"/>
<keyword evidence="2 5" id="KW-0238">DNA-binding</keyword>
<feature type="region of interest" description="Disordered" evidence="3">
    <location>
        <begin position="145"/>
        <end position="171"/>
    </location>
</feature>
<feature type="region of interest" description="Disordered" evidence="3">
    <location>
        <begin position="1"/>
        <end position="71"/>
    </location>
</feature>
<organism evidence="5 6">
    <name type="scientific">Cereibacter changlensis</name>
    <dbReference type="NCBI Taxonomy" id="402884"/>
    <lineage>
        <taxon>Bacteria</taxon>
        <taxon>Pseudomonadati</taxon>
        <taxon>Pseudomonadota</taxon>
        <taxon>Alphaproteobacteria</taxon>
        <taxon>Rhodobacterales</taxon>
        <taxon>Paracoccaceae</taxon>
        <taxon>Cereibacter</taxon>
    </lineage>
</organism>
<feature type="chain" id="PRO_5020204956" evidence="4">
    <location>
        <begin position="22"/>
        <end position="171"/>
    </location>
</feature>
<feature type="compositionally biased region" description="Low complexity" evidence="3">
    <location>
        <begin position="146"/>
        <end position="155"/>
    </location>
</feature>